<dbReference type="Gene3D" id="1.10.3720.10">
    <property type="entry name" value="MetI-like"/>
    <property type="match status" value="1"/>
</dbReference>
<dbReference type="GO" id="GO:0006865">
    <property type="term" value="P:amino acid transport"/>
    <property type="evidence" value="ECO:0007669"/>
    <property type="project" value="UniProtKB-KW"/>
</dbReference>
<keyword evidence="3" id="KW-1003">Cell membrane</keyword>
<evidence type="ECO:0000313" key="11">
    <source>
        <dbReference type="EMBL" id="TGN66882.1"/>
    </source>
</evidence>
<keyword evidence="6 8" id="KW-1133">Transmembrane helix</keyword>
<dbReference type="EMBL" id="SRRO01000001">
    <property type="protein sequence ID" value="TGN66882.1"/>
    <property type="molecule type" value="Genomic_DNA"/>
</dbReference>
<dbReference type="NCBIfam" id="TIGR01726">
    <property type="entry name" value="HEQRo_perm_3TM"/>
    <property type="match status" value="1"/>
</dbReference>
<keyword evidence="7 8" id="KW-0472">Membrane</keyword>
<dbReference type="Pfam" id="PF00528">
    <property type="entry name" value="BPD_transp_1"/>
    <property type="match status" value="1"/>
</dbReference>
<evidence type="ECO:0000256" key="6">
    <source>
        <dbReference type="ARBA" id="ARBA00022989"/>
    </source>
</evidence>
<comment type="subcellular location">
    <subcellularLocation>
        <location evidence="1 8">Cell membrane</location>
        <topology evidence="1 8">Multi-pass membrane protein</topology>
    </subcellularLocation>
</comment>
<dbReference type="InterPro" id="IPR043429">
    <property type="entry name" value="ArtM/GltK/GlnP/TcyL/YhdX-like"/>
</dbReference>
<reference evidence="10 12" key="1">
    <citation type="submission" date="2019-04" db="EMBL/GenBank/DDBJ databases">
        <title>Three New Species of Nocardioides, Nocardioides euryhalodurans sp. nov., Nocardioides seonyuensis sp. nov. and Nocardioides eburneoflavus sp. nov. Isolated from Soil.</title>
        <authorList>
            <person name="Roh S.G."/>
            <person name="Lee C."/>
            <person name="Kim M.-K."/>
            <person name="Kim S.B."/>
        </authorList>
    </citation>
    <scope>NUCLEOTIDE SEQUENCE [LARGE SCALE GENOMIC DNA]</scope>
    <source>
        <strain evidence="10 12">MMS17-SY213</strain>
    </source>
</reference>
<dbReference type="AlphaFoldDB" id="A0A4Z1CPH1"/>
<dbReference type="InterPro" id="IPR000515">
    <property type="entry name" value="MetI-like"/>
</dbReference>
<name>A0A4Z1CPH1_9ACTN</name>
<keyword evidence="4 8" id="KW-0812">Transmembrane</keyword>
<keyword evidence="5" id="KW-0029">Amino-acid transport</keyword>
<comment type="similarity">
    <text evidence="8">Belongs to the binding-protein-dependent transport system permease family.</text>
</comment>
<organism evidence="10 12">
    <name type="scientific">Nocardioides eburneiflavus</name>
    <dbReference type="NCBI Taxonomy" id="2518372"/>
    <lineage>
        <taxon>Bacteria</taxon>
        <taxon>Bacillati</taxon>
        <taxon>Actinomycetota</taxon>
        <taxon>Actinomycetes</taxon>
        <taxon>Propionibacteriales</taxon>
        <taxon>Nocardioidaceae</taxon>
        <taxon>Nocardioides</taxon>
    </lineage>
</organism>
<sequence>MLETLGEDKPRLRLRRPVDYLSWVLTVGLLAGLAYTLVTNENYRWPVVLEYFTAASIISGIGITLILTITSMVLGILLGLVLAIMRASSQPPVSALARLYITFFRGTPVLVQLIFWFNLAALYPRLSIGVPGTDISMPVNVNQLLSPMTAAIIGLTLNQAAYMAEIIRGGFAAVGRGQLEAAESLGMHGFTKLRIVVIPQTMPSIIPPTGNQFIGMLKETSLVSVLGVADLLQSAQSIYARTYETIPLLIVASLWYLIMTMTLSVPQSMIERHFSRSTRVPRSSRSATGTAARPVLEVAPKESLL</sequence>
<evidence type="ECO:0000256" key="5">
    <source>
        <dbReference type="ARBA" id="ARBA00022970"/>
    </source>
</evidence>
<dbReference type="PANTHER" id="PTHR30614:SF0">
    <property type="entry name" value="L-CYSTINE TRANSPORT SYSTEM PERMEASE PROTEIN TCYL"/>
    <property type="match status" value="1"/>
</dbReference>
<keyword evidence="12" id="KW-1185">Reference proteome</keyword>
<evidence type="ECO:0000256" key="4">
    <source>
        <dbReference type="ARBA" id="ARBA00022692"/>
    </source>
</evidence>
<feature type="transmembrane region" description="Helical" evidence="8">
    <location>
        <begin position="58"/>
        <end position="85"/>
    </location>
</feature>
<comment type="caution">
    <text evidence="10">The sequence shown here is derived from an EMBL/GenBank/DDBJ whole genome shotgun (WGS) entry which is preliminary data.</text>
</comment>
<dbReference type="GO" id="GO:0043190">
    <property type="term" value="C:ATP-binding cassette (ABC) transporter complex"/>
    <property type="evidence" value="ECO:0007669"/>
    <property type="project" value="InterPro"/>
</dbReference>
<dbReference type="OrthoDB" id="9814902at2"/>
<evidence type="ECO:0000259" key="9">
    <source>
        <dbReference type="PROSITE" id="PS50928"/>
    </source>
</evidence>
<dbReference type="PROSITE" id="PS50928">
    <property type="entry name" value="ABC_TM1"/>
    <property type="match status" value="1"/>
</dbReference>
<proteinExistence type="inferred from homology"/>
<protein>
    <submittedName>
        <fullName evidence="10">Amino acid ABC transporter permease</fullName>
    </submittedName>
</protein>
<dbReference type="EMBL" id="SRRO01000001">
    <property type="protein sequence ID" value="TGN66881.1"/>
    <property type="molecule type" value="Genomic_DNA"/>
</dbReference>
<evidence type="ECO:0000256" key="7">
    <source>
        <dbReference type="ARBA" id="ARBA00023136"/>
    </source>
</evidence>
<dbReference type="PANTHER" id="PTHR30614">
    <property type="entry name" value="MEMBRANE COMPONENT OF AMINO ACID ABC TRANSPORTER"/>
    <property type="match status" value="1"/>
</dbReference>
<evidence type="ECO:0000256" key="3">
    <source>
        <dbReference type="ARBA" id="ARBA00022475"/>
    </source>
</evidence>
<keyword evidence="2 8" id="KW-0813">Transport</keyword>
<evidence type="ECO:0000313" key="12">
    <source>
        <dbReference type="Proteomes" id="UP000297496"/>
    </source>
</evidence>
<dbReference type="CDD" id="cd06261">
    <property type="entry name" value="TM_PBP2"/>
    <property type="match status" value="1"/>
</dbReference>
<gene>
    <name evidence="10" type="ORF">EXE59_15190</name>
    <name evidence="11" type="ORF">EXE59_15235</name>
</gene>
<feature type="domain" description="ABC transmembrane type-1" evidence="9">
    <location>
        <begin position="61"/>
        <end position="267"/>
    </location>
</feature>
<evidence type="ECO:0000256" key="2">
    <source>
        <dbReference type="ARBA" id="ARBA00022448"/>
    </source>
</evidence>
<dbReference type="InterPro" id="IPR035906">
    <property type="entry name" value="MetI-like_sf"/>
</dbReference>
<dbReference type="Proteomes" id="UP000297496">
    <property type="component" value="Unassembled WGS sequence"/>
</dbReference>
<evidence type="ECO:0000313" key="10">
    <source>
        <dbReference type="EMBL" id="TGN66881.1"/>
    </source>
</evidence>
<accession>A0A4Z1CPH1</accession>
<dbReference type="InterPro" id="IPR010065">
    <property type="entry name" value="AA_ABC_transptr_permease_3TM"/>
</dbReference>
<dbReference type="GO" id="GO:0022857">
    <property type="term" value="F:transmembrane transporter activity"/>
    <property type="evidence" value="ECO:0007669"/>
    <property type="project" value="InterPro"/>
</dbReference>
<feature type="transmembrane region" description="Helical" evidence="8">
    <location>
        <begin position="246"/>
        <end position="266"/>
    </location>
</feature>
<dbReference type="FunFam" id="1.10.3720.10:FF:000006">
    <property type="entry name" value="Glutamate/aspartate ABC transporter, permease protein GltK"/>
    <property type="match status" value="1"/>
</dbReference>
<feature type="transmembrane region" description="Helical" evidence="8">
    <location>
        <begin position="20"/>
        <end position="38"/>
    </location>
</feature>
<dbReference type="SUPFAM" id="SSF161098">
    <property type="entry name" value="MetI-like"/>
    <property type="match status" value="1"/>
</dbReference>
<evidence type="ECO:0000256" key="8">
    <source>
        <dbReference type="RuleBase" id="RU363032"/>
    </source>
</evidence>
<feature type="transmembrane region" description="Helical" evidence="8">
    <location>
        <begin position="97"/>
        <end position="117"/>
    </location>
</feature>
<evidence type="ECO:0000256" key="1">
    <source>
        <dbReference type="ARBA" id="ARBA00004651"/>
    </source>
</evidence>